<comment type="similarity">
    <text evidence="1">Belongs to the OsmC/Ohr family.</text>
</comment>
<dbReference type="AlphaFoldDB" id="A0A031FZA2"/>
<dbReference type="SUPFAM" id="SSF82784">
    <property type="entry name" value="OsmC-like"/>
    <property type="match status" value="1"/>
</dbReference>
<dbReference type="InterPro" id="IPR015946">
    <property type="entry name" value="KH_dom-like_a/b"/>
</dbReference>
<evidence type="ECO:0000256" key="1">
    <source>
        <dbReference type="ARBA" id="ARBA00007378"/>
    </source>
</evidence>
<evidence type="ECO:0000313" key="3">
    <source>
        <dbReference type="Proteomes" id="UP000024001"/>
    </source>
</evidence>
<dbReference type="InterPro" id="IPR036102">
    <property type="entry name" value="OsmC/Ohrsf"/>
</dbReference>
<dbReference type="InterPro" id="IPR003718">
    <property type="entry name" value="OsmC/Ohr_fam"/>
</dbReference>
<accession>A0A031FZA2</accession>
<reference evidence="2 3" key="1">
    <citation type="submission" date="2014-03" db="EMBL/GenBank/DDBJ databases">
        <title>Draft Genome Sequences of 13 Willow Endophytes.</title>
        <authorList>
            <person name="Gan H.Y."/>
            <person name="Gan H.M."/>
            <person name="Savka M.A."/>
            <person name="Hudson A.O."/>
        </authorList>
    </citation>
    <scope>NUCLEOTIDE SEQUENCE [LARGE SCALE GENOMIC DNA]</scope>
    <source>
        <strain evidence="2 3">RIT293</strain>
    </source>
</reference>
<dbReference type="EMBL" id="JFYO01000001">
    <property type="protein sequence ID" value="EZP29582.1"/>
    <property type="molecule type" value="Genomic_DNA"/>
</dbReference>
<dbReference type="InterPro" id="IPR019953">
    <property type="entry name" value="OHR"/>
</dbReference>
<organism evidence="2 3">
    <name type="scientific">Microbacterium oleivorans</name>
    <dbReference type="NCBI Taxonomy" id="273677"/>
    <lineage>
        <taxon>Bacteria</taxon>
        <taxon>Bacillati</taxon>
        <taxon>Actinomycetota</taxon>
        <taxon>Actinomycetes</taxon>
        <taxon>Micrococcales</taxon>
        <taxon>Microbacteriaceae</taxon>
        <taxon>Microbacterium</taxon>
    </lineage>
</organism>
<gene>
    <name evidence="2" type="ORF">BW34_00198</name>
</gene>
<dbReference type="PANTHER" id="PTHR33797">
    <property type="entry name" value="ORGANIC HYDROPEROXIDE RESISTANCE PROTEIN-LIKE"/>
    <property type="match status" value="1"/>
</dbReference>
<dbReference type="PANTHER" id="PTHR33797:SF2">
    <property type="entry name" value="ORGANIC HYDROPEROXIDE RESISTANCE PROTEIN-LIKE"/>
    <property type="match status" value="1"/>
</dbReference>
<evidence type="ECO:0000313" key="2">
    <source>
        <dbReference type="EMBL" id="EZP29582.1"/>
    </source>
</evidence>
<keyword evidence="3" id="KW-1185">Reference proteome</keyword>
<dbReference type="Pfam" id="PF02566">
    <property type="entry name" value="OsmC"/>
    <property type="match status" value="1"/>
</dbReference>
<dbReference type="PATRIC" id="fig|273677.3.peg.192"/>
<protein>
    <submittedName>
        <fullName evidence="2">Putative redox protein</fullName>
    </submittedName>
</protein>
<dbReference type="RefSeq" id="WP_036308711.1">
    <property type="nucleotide sequence ID" value="NZ_CP031421.1"/>
</dbReference>
<dbReference type="OrthoDB" id="9797508at2"/>
<dbReference type="Proteomes" id="UP000024001">
    <property type="component" value="Unassembled WGS sequence"/>
</dbReference>
<dbReference type="eggNOG" id="COG1764">
    <property type="taxonomic scope" value="Bacteria"/>
</dbReference>
<dbReference type="KEGG" id="moo:BWL13_01173"/>
<dbReference type="Gene3D" id="3.30.300.20">
    <property type="match status" value="1"/>
</dbReference>
<comment type="caution">
    <text evidence="2">The sequence shown here is derived from an EMBL/GenBank/DDBJ whole genome shotgun (WGS) entry which is preliminary data.</text>
</comment>
<name>A0A031FZA2_9MICO</name>
<proteinExistence type="inferred from homology"/>
<dbReference type="GeneID" id="91431572"/>
<sequence>MSTRYRTAAINDDGGTGVSRVEGGLEVAVSNPLSPDADLSRSNPEQLLALAWATCLDATLQAIVKGAHRTSVRVEVELHDSAERGGYEFHVVAFVSAEGRTLAETETLVTAAHDRCPISRLLQGASTVGIRAEEWAG</sequence>
<dbReference type="GO" id="GO:0006979">
    <property type="term" value="P:response to oxidative stress"/>
    <property type="evidence" value="ECO:0007669"/>
    <property type="project" value="InterPro"/>
</dbReference>